<keyword evidence="6" id="KW-1185">Reference proteome</keyword>
<dbReference type="InterPro" id="IPR013655">
    <property type="entry name" value="PAS_fold_3"/>
</dbReference>
<feature type="domain" description="PAC" evidence="4">
    <location>
        <begin position="84"/>
        <end position="136"/>
    </location>
</feature>
<dbReference type="InterPro" id="IPR035965">
    <property type="entry name" value="PAS-like_dom_sf"/>
</dbReference>
<reference evidence="5 6" key="1">
    <citation type="submission" date="2024-04" db="EMBL/GenBank/DDBJ databases">
        <title>Novel species of the genus Ideonella isolated from streams.</title>
        <authorList>
            <person name="Lu H."/>
        </authorList>
    </citation>
    <scope>NUCLEOTIDE SEQUENCE [LARGE SCALE GENOMIC DNA]</scope>
    <source>
        <strain evidence="5 6">BYS139W</strain>
    </source>
</reference>
<dbReference type="InterPro" id="IPR000014">
    <property type="entry name" value="PAS"/>
</dbReference>
<dbReference type="PROSITE" id="PS50113">
    <property type="entry name" value="PAC"/>
    <property type="match status" value="5"/>
</dbReference>
<dbReference type="InterPro" id="IPR000700">
    <property type="entry name" value="PAS-assoc_C"/>
</dbReference>
<gene>
    <name evidence="5" type="ORF">AACH11_16360</name>
</gene>
<dbReference type="Pfam" id="PF08448">
    <property type="entry name" value="PAS_4"/>
    <property type="match status" value="3"/>
</dbReference>
<feature type="domain" description="PAC" evidence="4">
    <location>
        <begin position="206"/>
        <end position="258"/>
    </location>
</feature>
<dbReference type="CDD" id="cd00130">
    <property type="entry name" value="PAS"/>
    <property type="match status" value="7"/>
</dbReference>
<evidence type="ECO:0000256" key="1">
    <source>
        <dbReference type="PROSITE-ProRule" id="PRU00284"/>
    </source>
</evidence>
<evidence type="ECO:0000313" key="6">
    <source>
        <dbReference type="Proteomes" id="UP001368500"/>
    </source>
</evidence>
<evidence type="ECO:0000259" key="4">
    <source>
        <dbReference type="PROSITE" id="PS50113"/>
    </source>
</evidence>
<dbReference type="Gene3D" id="3.30.450.20">
    <property type="entry name" value="PAS domain"/>
    <property type="match status" value="7"/>
</dbReference>
<dbReference type="PANTHER" id="PTHR24422">
    <property type="entry name" value="CHEMOTAXIS PROTEIN METHYLTRANSFERASE"/>
    <property type="match status" value="1"/>
</dbReference>
<feature type="domain" description="PAC" evidence="4">
    <location>
        <begin position="694"/>
        <end position="746"/>
    </location>
</feature>
<protein>
    <submittedName>
        <fullName evidence="5">PAS domain-containing methyl-accepting chemotaxis protein</fullName>
    </submittedName>
</protein>
<evidence type="ECO:0000259" key="2">
    <source>
        <dbReference type="PROSITE" id="PS50111"/>
    </source>
</evidence>
<dbReference type="EMBL" id="JBBUTF010000015">
    <property type="protein sequence ID" value="MEK8027537.1"/>
    <property type="molecule type" value="Genomic_DNA"/>
</dbReference>
<dbReference type="InterPro" id="IPR004090">
    <property type="entry name" value="Chemotax_Me-accpt_rcpt"/>
</dbReference>
<feature type="domain" description="PAC" evidence="4">
    <location>
        <begin position="450"/>
        <end position="502"/>
    </location>
</feature>
<dbReference type="PROSITE" id="PS50112">
    <property type="entry name" value="PAS"/>
    <property type="match status" value="4"/>
</dbReference>
<keyword evidence="1" id="KW-0807">Transducer</keyword>
<feature type="domain" description="PAS" evidence="3">
    <location>
        <begin position="391"/>
        <end position="431"/>
    </location>
</feature>
<dbReference type="SUPFAM" id="SSF58104">
    <property type="entry name" value="Methyl-accepting chemotaxis protein (MCP) signaling domain"/>
    <property type="match status" value="1"/>
</dbReference>
<dbReference type="SMART" id="SM00086">
    <property type="entry name" value="PAC"/>
    <property type="match status" value="7"/>
</dbReference>
<dbReference type="InterPro" id="IPR050903">
    <property type="entry name" value="Bact_Chemotaxis_MeTrfase"/>
</dbReference>
<proteinExistence type="predicted"/>
<dbReference type="PRINTS" id="PR00260">
    <property type="entry name" value="CHEMTRNSDUCR"/>
</dbReference>
<feature type="domain" description="PAS" evidence="3">
    <location>
        <begin position="635"/>
        <end position="674"/>
    </location>
</feature>
<dbReference type="Pfam" id="PF08447">
    <property type="entry name" value="PAS_3"/>
    <property type="match status" value="4"/>
</dbReference>
<feature type="domain" description="PAC" evidence="4">
    <location>
        <begin position="814"/>
        <end position="868"/>
    </location>
</feature>
<dbReference type="Gene3D" id="1.10.287.950">
    <property type="entry name" value="Methyl-accepting chemotaxis protein"/>
    <property type="match status" value="1"/>
</dbReference>
<dbReference type="PANTHER" id="PTHR24422:SF10">
    <property type="entry name" value="CHEMOTAXIS PROTEIN METHYLTRANSFERASE 2"/>
    <property type="match status" value="1"/>
</dbReference>
<organism evidence="5 6">
    <name type="scientific">Pseudaquabacterium rugosum</name>
    <dbReference type="NCBI Taxonomy" id="2984194"/>
    <lineage>
        <taxon>Bacteria</taxon>
        <taxon>Pseudomonadati</taxon>
        <taxon>Pseudomonadota</taxon>
        <taxon>Betaproteobacteria</taxon>
        <taxon>Burkholderiales</taxon>
        <taxon>Sphaerotilaceae</taxon>
        <taxon>Pseudaquabacterium</taxon>
    </lineage>
</organism>
<dbReference type="PROSITE" id="PS50111">
    <property type="entry name" value="CHEMOTAXIS_TRANSDUC_2"/>
    <property type="match status" value="1"/>
</dbReference>
<dbReference type="InterPro" id="IPR004089">
    <property type="entry name" value="MCPsignal_dom"/>
</dbReference>
<evidence type="ECO:0000313" key="5">
    <source>
        <dbReference type="EMBL" id="MEK8027537.1"/>
    </source>
</evidence>
<dbReference type="SMART" id="SM00091">
    <property type="entry name" value="PAS"/>
    <property type="match status" value="7"/>
</dbReference>
<dbReference type="SMART" id="SM00283">
    <property type="entry name" value="MA"/>
    <property type="match status" value="1"/>
</dbReference>
<dbReference type="RefSeq" id="WP_341375321.1">
    <property type="nucleotide sequence ID" value="NZ_JBBUTF010000015.1"/>
</dbReference>
<feature type="domain" description="Methyl-accepting transducer" evidence="2">
    <location>
        <begin position="872"/>
        <end position="1059"/>
    </location>
</feature>
<accession>A0ABU9BCB9</accession>
<dbReference type="NCBIfam" id="TIGR00229">
    <property type="entry name" value="sensory_box"/>
    <property type="match status" value="7"/>
</dbReference>
<dbReference type="CDD" id="cd11386">
    <property type="entry name" value="MCP_signal"/>
    <property type="match status" value="1"/>
</dbReference>
<evidence type="ECO:0000259" key="3">
    <source>
        <dbReference type="PROSITE" id="PS50112"/>
    </source>
</evidence>
<dbReference type="InterPro" id="IPR001610">
    <property type="entry name" value="PAC"/>
</dbReference>
<sequence length="1059" mass="117680">MSEAARPPIDHSASLYEALDRGLAIAEIHVDRRFLRANPAYLQLFGYELAELTGRHHGDLCDPEYARSEDYEHFWDALLQGRCLTGQYARKHHDGRAVYVQATYAPVHDATGRLVSILKVASDVTEIKRQAVEADSRIAAIDRTQAVIEFELDGTIAKVNDNYLAALGYARDEVVAHHHSMLCEPAYAASAEYQQFWVDLRNGRYRTGEFPRLNKAGGMVWLHAAYMPVLGIDGRPLRVVKYAIDVTEAKRRTIEADGIVEAVGRTQAVVEFDLDGRLLHANEHFLKATGYTLNEVKGQPHAMFCRPEFVQSQDYLDLWDGLRHGQHQSGMVERVHKLGRPVWMQAHYTPLLGLDGKPTKVIKFASDLTQARNDALDNQGRLSAINRSQGVIEFDMAGNILTANANFLALTGYGLDELRGQHHRMFVDPEEAGGAAYRAFWNKLSQGEFHAGDYQRYGKYGRRVWIHATYNPILDLSGHPVKVVKFCTDITERKLEAIENAARIHALSESLCTAELDREGTILSVNERLSQSLGWSPGELVGRNESSFMFEDDVSTTARSDAWRLLREGQTIHRELRRRGYGDREVWWQASIVPVLGLDGQMAKALVLAQDITDVKHERLDTEGKLKAIDRAQAIIEFDLTGRVLVANGNFLGLMGYDADEIKGRHHRMFVPSDDVAAPSYQAFWEALARGEFRSGEYKRMGKNGREVWIQATYNPIFSHDGRPLKVVKFASDITQNKLLSAESAAKVSAIDLSQAVIEFDLDGNVLHANRPFLAAMGYTLREVMSQHHSMFCTPEYTHTAEYRDFWLRLGEGEFIAGRFHRVGKFKRDVWIQATYNPIRDLNGRIVKVIKYAYDVTTEVQLEQRITQKSAEMSCSVNALAESIVAIAANSGVAAEMAHEAQTVARGGFEAIQKSIHAIDTIQASSLRMGEIVRVIGEIANQTNLLAFNAAIEAARAGPHGVGFSVVAGEVRKLAERSSSAAREIAKLIDESVMQVGQGANVSKEAAHSFEGVMGSVGRTVGSVTQIADAAEAQRSLANRVRELIQALTATDANGARDA</sequence>
<dbReference type="Pfam" id="PF00015">
    <property type="entry name" value="MCPsignal"/>
    <property type="match status" value="1"/>
</dbReference>
<name>A0ABU9BCB9_9BURK</name>
<feature type="domain" description="PAS" evidence="3">
    <location>
        <begin position="269"/>
        <end position="299"/>
    </location>
</feature>
<comment type="caution">
    <text evidence="5">The sequence shown here is derived from an EMBL/GenBank/DDBJ whole genome shotgun (WGS) entry which is preliminary data.</text>
</comment>
<dbReference type="InterPro" id="IPR013656">
    <property type="entry name" value="PAS_4"/>
</dbReference>
<dbReference type="SUPFAM" id="SSF55785">
    <property type="entry name" value="PYP-like sensor domain (PAS domain)"/>
    <property type="match status" value="7"/>
</dbReference>
<dbReference type="Proteomes" id="UP001368500">
    <property type="component" value="Unassembled WGS sequence"/>
</dbReference>
<feature type="domain" description="PAS" evidence="3">
    <location>
        <begin position="516"/>
        <end position="569"/>
    </location>
</feature>